<sequence length="449" mass="53328">MEQVLDEHNYAYTWDEFDKQFHRLLGIDYHQIDSVMSSCEGRLTVDERAVDVGCEGVRAECLIEDARDTFRYETDSKPTKLLYVGNSRNPCKGDKLIIVKRNARVNSVDLHEYEMQPQKSTKKPRRADEELYEELWKYAMCEINGKSMKDLQECTIEWPPNDVKEAKKNPDFERIENLKARLSHTYRSKQIRDETDEQREARLARYRRYQHERLLRETPEQRARRLEVLRRNYHRRKRMQRRMVQEDDHQHSQHNREVAVKRELEQKDSGFEVSLLHEKRQTTVTRAANRHSGNGNGLKETAEVAYIDNPTTSVECGTKRTEARHTKYSGRKQGSLTRVEMICDWEKTRSEIIERHARGLERRRARLLLETPEQREKRLKQMREYVRKRREQQKAQRLMASNSTLKEVKREPVACDSEEPKAQPVKQQSDAILGRFIKTEIEEDSESPG</sequence>
<name>A0A183UJD0_TOXCA</name>
<keyword evidence="3" id="KW-1185">Reference proteome</keyword>
<dbReference type="EMBL" id="UYWY01019952">
    <property type="protein sequence ID" value="VDM39924.1"/>
    <property type="molecule type" value="Genomic_DNA"/>
</dbReference>
<evidence type="ECO:0000256" key="1">
    <source>
        <dbReference type="SAM" id="MobiDB-lite"/>
    </source>
</evidence>
<organism evidence="3 4">
    <name type="scientific">Toxocara canis</name>
    <name type="common">Canine roundworm</name>
    <dbReference type="NCBI Taxonomy" id="6265"/>
    <lineage>
        <taxon>Eukaryota</taxon>
        <taxon>Metazoa</taxon>
        <taxon>Ecdysozoa</taxon>
        <taxon>Nematoda</taxon>
        <taxon>Chromadorea</taxon>
        <taxon>Rhabditida</taxon>
        <taxon>Spirurina</taxon>
        <taxon>Ascaridomorpha</taxon>
        <taxon>Ascaridoidea</taxon>
        <taxon>Toxocaridae</taxon>
        <taxon>Toxocara</taxon>
    </lineage>
</organism>
<dbReference type="Proteomes" id="UP000050794">
    <property type="component" value="Unassembled WGS sequence"/>
</dbReference>
<evidence type="ECO:0000313" key="3">
    <source>
        <dbReference type="Proteomes" id="UP000050794"/>
    </source>
</evidence>
<gene>
    <name evidence="2" type="ORF">TCNE_LOCUS8603</name>
</gene>
<reference evidence="4" key="1">
    <citation type="submission" date="2016-06" db="UniProtKB">
        <authorList>
            <consortium name="WormBaseParasite"/>
        </authorList>
    </citation>
    <scope>IDENTIFICATION</scope>
</reference>
<dbReference type="WBParaSite" id="TCNE_0000860001-mRNA-1">
    <property type="protein sequence ID" value="TCNE_0000860001-mRNA-1"/>
    <property type="gene ID" value="TCNE_0000860001"/>
</dbReference>
<proteinExistence type="predicted"/>
<evidence type="ECO:0000313" key="4">
    <source>
        <dbReference type="WBParaSite" id="TCNE_0000860001-mRNA-1"/>
    </source>
</evidence>
<evidence type="ECO:0000313" key="2">
    <source>
        <dbReference type="EMBL" id="VDM39924.1"/>
    </source>
</evidence>
<reference evidence="2 3" key="2">
    <citation type="submission" date="2018-11" db="EMBL/GenBank/DDBJ databases">
        <authorList>
            <consortium name="Pathogen Informatics"/>
        </authorList>
    </citation>
    <scope>NUCLEOTIDE SEQUENCE [LARGE SCALE GENOMIC DNA]</scope>
</reference>
<protein>
    <submittedName>
        <fullName evidence="4">Trichohyalin</fullName>
    </submittedName>
</protein>
<accession>A0A183UJD0</accession>
<dbReference type="AlphaFoldDB" id="A0A183UJD0"/>
<feature type="compositionally biased region" description="Basic and acidic residues" evidence="1">
    <location>
        <begin position="406"/>
        <end position="421"/>
    </location>
</feature>
<feature type="region of interest" description="Disordered" evidence="1">
    <location>
        <begin position="391"/>
        <end position="430"/>
    </location>
</feature>